<dbReference type="GO" id="GO:1990904">
    <property type="term" value="C:ribonucleoprotein complex"/>
    <property type="evidence" value="ECO:0007669"/>
    <property type="project" value="TreeGrafter"/>
</dbReference>
<proteinExistence type="predicted"/>
<evidence type="ECO:0000256" key="2">
    <source>
        <dbReference type="SAM" id="MobiDB-lite"/>
    </source>
</evidence>
<comment type="caution">
    <text evidence="3">The sequence shown here is derived from an EMBL/GenBank/DDBJ whole genome shotgun (WGS) entry which is preliminary data.</text>
</comment>
<evidence type="ECO:0000256" key="1">
    <source>
        <dbReference type="SAM" id="Coils"/>
    </source>
</evidence>
<name>A0A7I8VFM7_9ANNE</name>
<dbReference type="AlphaFoldDB" id="A0A7I8VFM7"/>
<feature type="region of interest" description="Disordered" evidence="2">
    <location>
        <begin position="404"/>
        <end position="512"/>
    </location>
</feature>
<dbReference type="OrthoDB" id="2195113at2759"/>
<keyword evidence="1" id="KW-0175">Coiled coil</keyword>
<organism evidence="3 4">
    <name type="scientific">Dimorphilus gyrociliatus</name>
    <dbReference type="NCBI Taxonomy" id="2664684"/>
    <lineage>
        <taxon>Eukaryota</taxon>
        <taxon>Metazoa</taxon>
        <taxon>Spiralia</taxon>
        <taxon>Lophotrochozoa</taxon>
        <taxon>Annelida</taxon>
        <taxon>Polychaeta</taxon>
        <taxon>Polychaeta incertae sedis</taxon>
        <taxon>Dinophilidae</taxon>
        <taxon>Dimorphilus</taxon>
    </lineage>
</organism>
<dbReference type="GO" id="GO:0008298">
    <property type="term" value="P:intracellular mRNA localization"/>
    <property type="evidence" value="ECO:0007669"/>
    <property type="project" value="TreeGrafter"/>
</dbReference>
<dbReference type="InterPro" id="IPR039604">
    <property type="entry name" value="Bfr1"/>
</dbReference>
<feature type="compositionally biased region" description="Low complexity" evidence="2">
    <location>
        <begin position="481"/>
        <end position="503"/>
    </location>
</feature>
<feature type="coiled-coil region" evidence="1">
    <location>
        <begin position="24"/>
        <end position="93"/>
    </location>
</feature>
<keyword evidence="4" id="KW-1185">Reference proteome</keyword>
<feature type="coiled-coil region" evidence="1">
    <location>
        <begin position="150"/>
        <end position="216"/>
    </location>
</feature>
<feature type="compositionally biased region" description="Basic and acidic residues" evidence="2">
    <location>
        <begin position="471"/>
        <end position="480"/>
    </location>
</feature>
<feature type="compositionally biased region" description="Polar residues" evidence="2">
    <location>
        <begin position="410"/>
        <end position="430"/>
    </location>
</feature>
<evidence type="ECO:0000313" key="3">
    <source>
        <dbReference type="EMBL" id="CAD5115097.1"/>
    </source>
</evidence>
<dbReference type="GO" id="GO:0003729">
    <property type="term" value="F:mRNA binding"/>
    <property type="evidence" value="ECO:0007669"/>
    <property type="project" value="TreeGrafter"/>
</dbReference>
<feature type="region of interest" description="Disordered" evidence="2">
    <location>
        <begin position="221"/>
        <end position="253"/>
    </location>
</feature>
<reference evidence="3 4" key="1">
    <citation type="submission" date="2020-08" db="EMBL/GenBank/DDBJ databases">
        <authorList>
            <person name="Hejnol A."/>
        </authorList>
    </citation>
    <scope>NUCLEOTIDE SEQUENCE [LARGE SCALE GENOMIC DNA]</scope>
</reference>
<feature type="compositionally biased region" description="Basic and acidic residues" evidence="2">
    <location>
        <begin position="230"/>
        <end position="253"/>
    </location>
</feature>
<accession>A0A7I8VFM7</accession>
<dbReference type="GO" id="GO:0042175">
    <property type="term" value="C:nuclear outer membrane-endoplasmic reticulum membrane network"/>
    <property type="evidence" value="ECO:0007669"/>
    <property type="project" value="TreeGrafter"/>
</dbReference>
<sequence>MASKAVINDRVSPRNEADMKPLTKKKYEEEMRQINKHIQELEETLKSNQKIVRDTNERLRDIRNEKTRISSDRKAYQERINKLNDDALKISTKVGQLQENLPYKNESHIDDTVRNLEGKLRISRFSLSEEKRIVEEIDKLKRSKKVLMEFKAAKASRDKLQAESKEMKKKRDDCYAAYGQLKKEEETLKENIKEINKHEEADKKKLELRNAEKQKLTDEFHKTSNLWRNSQKEGNQKKKFNRKEEKRCKEFKRERKEAQPARVATFDPITLCGTLIQYLNRQFKAYEHSQGIAQRPSSGANGSSSCSLNGSCGSKTLSEELSFFRKKDDCEVDDFYAVAQKATIKKKKNHLKKNQLFKISPEMLEQFEQLNLPPPANVCDIPQVLEKLHEQMNTIQRMVLSSSLHDHNQNPDSASESAISTSGFTTSIPSTPEGMDDIPRYPSRETPDSGLDETDGILSKCSTLTPENADEYLHEAKKQEVASNDSQSESSSETVVESLLEAVDGVSTETQK</sequence>
<feature type="compositionally biased region" description="Basic and acidic residues" evidence="2">
    <location>
        <begin position="11"/>
        <end position="21"/>
    </location>
</feature>
<feature type="region of interest" description="Disordered" evidence="2">
    <location>
        <begin position="1"/>
        <end position="21"/>
    </location>
</feature>
<dbReference type="EMBL" id="CAJFCJ010000005">
    <property type="protein sequence ID" value="CAD5115097.1"/>
    <property type="molecule type" value="Genomic_DNA"/>
</dbReference>
<dbReference type="PANTHER" id="PTHR31027:SF2">
    <property type="entry name" value="LEBERCILIN DOMAIN-CONTAINING PROTEIN"/>
    <property type="match status" value="1"/>
</dbReference>
<dbReference type="Proteomes" id="UP000549394">
    <property type="component" value="Unassembled WGS sequence"/>
</dbReference>
<protein>
    <submittedName>
        <fullName evidence="3">DgyrCDS4108</fullName>
    </submittedName>
</protein>
<feature type="compositionally biased region" description="Basic and acidic residues" evidence="2">
    <location>
        <begin position="437"/>
        <end position="447"/>
    </location>
</feature>
<gene>
    <name evidence="3" type="ORF">DGYR_LOCUS3871</name>
</gene>
<evidence type="ECO:0000313" key="4">
    <source>
        <dbReference type="Proteomes" id="UP000549394"/>
    </source>
</evidence>
<dbReference type="PANTHER" id="PTHR31027">
    <property type="entry name" value="NUCLEAR SEGREGATION PROTEIN BFR1"/>
    <property type="match status" value="1"/>
</dbReference>
<dbReference type="GO" id="GO:0005783">
    <property type="term" value="C:endoplasmic reticulum"/>
    <property type="evidence" value="ECO:0007669"/>
    <property type="project" value="TreeGrafter"/>
</dbReference>